<protein>
    <recommendedName>
        <fullName evidence="1">Ral GTPase-activating protein subunit alpha/beta N-terminal domain-containing protein</fullName>
    </recommendedName>
</protein>
<reference evidence="2 3" key="1">
    <citation type="submission" date="2016-11" db="EMBL/GenBank/DDBJ databases">
        <title>The macronuclear genome of Stentor coeruleus: a giant cell with tiny introns.</title>
        <authorList>
            <person name="Slabodnick M."/>
            <person name="Ruby J.G."/>
            <person name="Reiff S.B."/>
            <person name="Swart E.C."/>
            <person name="Gosai S."/>
            <person name="Prabakaran S."/>
            <person name="Witkowska E."/>
            <person name="Larue G.E."/>
            <person name="Fisher S."/>
            <person name="Freeman R.M."/>
            <person name="Gunawardena J."/>
            <person name="Chu W."/>
            <person name="Stover N.A."/>
            <person name="Gregory B.D."/>
            <person name="Nowacki M."/>
            <person name="Derisi J."/>
            <person name="Roy S.W."/>
            <person name="Marshall W.F."/>
            <person name="Sood P."/>
        </authorList>
    </citation>
    <scope>NUCLEOTIDE SEQUENCE [LARGE SCALE GENOMIC DNA]</scope>
    <source>
        <strain evidence="2">WM001</strain>
    </source>
</reference>
<sequence length="1044" mass="121602">MIDNPEARALVAESLVLGLSKQGNQSIRTEFHLSWAMECIGYSFNLAPRKYFNTIMLSITIYGNWLLNPTSAPGFLQMNLGFYQREILGHFSIAFSRQKDSLKQVEICTEILTIIGEFIRTQKLELETWMCLLKLQLKMTEEVLNNSRILDLLSYKALKTFLQVWLCSNTRDEYLWNTFKDMLYKNFDNLWVVACWTSVVLGLTKRVLNLLYGNIDKPLKIKFYRPKGSYETREVFTPEIDSEQVFYFWYRLLMVFLNENDYEFKPVDSRVLLVKGISKIIFQFLEICDAGNMNTELEVHANLNTSMSYRASLCLQDCFKAYLNYFMGRDRLPIPNITNILGLFRSWLYSITGSESFYTDLERSEAIKTHCHILSRAQGPCSIPDLEQFFIRVLYEMQSKSTKVCSEICMNFINLPKTNLKILEFILKPDGIPLMISDFLNDNLIEITTRRYCYKLLSIFANLSGTYNIKQLSSIITDAFFKHLGEEKDNEGLYLLIWTICSYLACLDNEEEILNALLRGLTGRLGSLDESIGNNFYVLIDCIGMLANLIDKSAVSIEVIKINVKNLISFIPRRGKNAEEIFCRIMLCIVDWVIAFPMVLCDQEIKNYLLKYLQMKKIFDKYTQFNEFLKDYLFNYIGTPECTGKWYKDYSKNKKSALFYSDTGVFSSEETEDYGIFNIKNHVGSFVWKVSQAEEDFQIKTTDITLNLSEKITTSQDYQEKTYTQIDFEDSLAEDFSSFLNIKHLYDKQQSLINDFKEKNIPTPSFCKVITNRKTPQIINQNQHKAKFKIIRKLASELGYLDIQTIKSIFPLNESSNPIFTNIDSETLQPLICFPIIYLPTPETNDITCMSSSVYYSEDFQDFLQSFGSRIFEDEDFPSFCKPHLEKFHSCLYKYHGFFHSVVVSPALCKKNLDFGIEKILEDYKVVVIWNERCNDRFSSKVPNIFHKVDKKTNYTVLLTPIGKKLINVNLEVPDEKQGPLLDNMIVSLKNLTKLLMFSIYNLECSFFTRYKTWKKRVDMIKECMSKDDGEKKDNIVDVLFMEA</sequence>
<dbReference type="Proteomes" id="UP000187209">
    <property type="component" value="Unassembled WGS sequence"/>
</dbReference>
<dbReference type="InterPro" id="IPR039930">
    <property type="entry name" value="RALGAPB"/>
</dbReference>
<comment type="caution">
    <text evidence="2">The sequence shown here is derived from an EMBL/GenBank/DDBJ whole genome shotgun (WGS) entry which is preliminary data.</text>
</comment>
<dbReference type="Pfam" id="PF20412">
    <property type="entry name" value="RALGAPB_N"/>
    <property type="match status" value="1"/>
</dbReference>
<evidence type="ECO:0000313" key="3">
    <source>
        <dbReference type="Proteomes" id="UP000187209"/>
    </source>
</evidence>
<accession>A0A1R2BLA4</accession>
<name>A0A1R2BLA4_9CILI</name>
<evidence type="ECO:0000259" key="1">
    <source>
        <dbReference type="Pfam" id="PF20412"/>
    </source>
</evidence>
<dbReference type="GO" id="GO:0005096">
    <property type="term" value="F:GTPase activator activity"/>
    <property type="evidence" value="ECO:0007669"/>
    <property type="project" value="InterPro"/>
</dbReference>
<dbReference type="InterPro" id="IPR016024">
    <property type="entry name" value="ARM-type_fold"/>
</dbReference>
<evidence type="ECO:0000313" key="2">
    <source>
        <dbReference type="EMBL" id="OMJ77603.1"/>
    </source>
</evidence>
<dbReference type="AlphaFoldDB" id="A0A1R2BLA4"/>
<dbReference type="EMBL" id="MPUH01000566">
    <property type="protein sequence ID" value="OMJ77603.1"/>
    <property type="molecule type" value="Genomic_DNA"/>
</dbReference>
<dbReference type="SUPFAM" id="SSF48371">
    <property type="entry name" value="ARM repeat"/>
    <property type="match status" value="1"/>
</dbReference>
<dbReference type="PANTHER" id="PTHR21344">
    <property type="entry name" value="RAL GTPASE-ACTIVATING PROTEIN SUBUNIT BETA"/>
    <property type="match status" value="1"/>
</dbReference>
<dbReference type="InterPro" id="IPR046859">
    <property type="entry name" value="RGPA/RALGAPB_N"/>
</dbReference>
<dbReference type="PANTHER" id="PTHR21344:SF1">
    <property type="entry name" value="RAL GTPASE-ACTIVATING PROTEIN SUBUNIT BETA"/>
    <property type="match status" value="1"/>
</dbReference>
<proteinExistence type="predicted"/>
<keyword evidence="3" id="KW-1185">Reference proteome</keyword>
<organism evidence="2 3">
    <name type="scientific">Stentor coeruleus</name>
    <dbReference type="NCBI Taxonomy" id="5963"/>
    <lineage>
        <taxon>Eukaryota</taxon>
        <taxon>Sar</taxon>
        <taxon>Alveolata</taxon>
        <taxon>Ciliophora</taxon>
        <taxon>Postciliodesmatophora</taxon>
        <taxon>Heterotrichea</taxon>
        <taxon>Heterotrichida</taxon>
        <taxon>Stentoridae</taxon>
        <taxon>Stentor</taxon>
    </lineage>
</organism>
<gene>
    <name evidence="2" type="ORF">SteCoe_22772</name>
</gene>
<feature type="domain" description="Ral GTPase-activating protein subunit alpha/beta N-terminal" evidence="1">
    <location>
        <begin position="103"/>
        <end position="213"/>
    </location>
</feature>
<dbReference type="OrthoDB" id="1749473at2759"/>